<evidence type="ECO:0000256" key="2">
    <source>
        <dbReference type="ARBA" id="ARBA00022475"/>
    </source>
</evidence>
<keyword evidence="4 8" id="KW-0812">Transmembrane</keyword>
<protein>
    <submittedName>
        <fullName evidence="9">Glycosyltransferase 87 family protein</fullName>
    </submittedName>
</protein>
<evidence type="ECO:0000256" key="8">
    <source>
        <dbReference type="SAM" id="Phobius"/>
    </source>
</evidence>
<evidence type="ECO:0000256" key="5">
    <source>
        <dbReference type="ARBA" id="ARBA00022989"/>
    </source>
</evidence>
<feature type="transmembrane region" description="Helical" evidence="8">
    <location>
        <begin position="349"/>
        <end position="366"/>
    </location>
</feature>
<evidence type="ECO:0000256" key="6">
    <source>
        <dbReference type="ARBA" id="ARBA00023136"/>
    </source>
</evidence>
<evidence type="ECO:0000256" key="3">
    <source>
        <dbReference type="ARBA" id="ARBA00022679"/>
    </source>
</evidence>
<organism evidence="9 10">
    <name type="scientific">Gulosibacter faecalis</name>
    <dbReference type="NCBI Taxonomy" id="272240"/>
    <lineage>
        <taxon>Bacteria</taxon>
        <taxon>Bacillati</taxon>
        <taxon>Actinomycetota</taxon>
        <taxon>Actinomycetes</taxon>
        <taxon>Micrococcales</taxon>
        <taxon>Microbacteriaceae</taxon>
        <taxon>Gulosibacter</taxon>
    </lineage>
</organism>
<keyword evidence="5 8" id="KW-1133">Transmembrane helix</keyword>
<accession>A0ABW5V1E8</accession>
<name>A0ABW5V1E8_9MICO</name>
<keyword evidence="10" id="KW-1185">Reference proteome</keyword>
<feature type="transmembrane region" description="Helical" evidence="8">
    <location>
        <begin position="106"/>
        <end position="127"/>
    </location>
</feature>
<dbReference type="Pfam" id="PF09594">
    <property type="entry name" value="GT87"/>
    <property type="match status" value="1"/>
</dbReference>
<comment type="subcellular location">
    <subcellularLocation>
        <location evidence="1">Cell membrane</location>
        <topology evidence="1">Multi-pass membrane protein</topology>
    </subcellularLocation>
</comment>
<feature type="transmembrane region" description="Helical" evidence="8">
    <location>
        <begin position="299"/>
        <end position="318"/>
    </location>
</feature>
<keyword evidence="3" id="KW-0808">Transferase</keyword>
<feature type="transmembrane region" description="Helical" evidence="8">
    <location>
        <begin position="33"/>
        <end position="50"/>
    </location>
</feature>
<comment type="similarity">
    <text evidence="7">Belongs to the glycosyltransferase 87 family.</text>
</comment>
<feature type="transmembrane region" description="Helical" evidence="8">
    <location>
        <begin position="373"/>
        <end position="396"/>
    </location>
</feature>
<proteinExistence type="inferred from homology"/>
<keyword evidence="2" id="KW-1003">Cell membrane</keyword>
<comment type="caution">
    <text evidence="9">The sequence shown here is derived from an EMBL/GenBank/DDBJ whole genome shotgun (WGS) entry which is preliminary data.</text>
</comment>
<dbReference type="Proteomes" id="UP001597492">
    <property type="component" value="Unassembled WGS sequence"/>
</dbReference>
<feature type="transmembrane region" description="Helical" evidence="8">
    <location>
        <begin position="148"/>
        <end position="174"/>
    </location>
</feature>
<feature type="transmembrane region" description="Helical" evidence="8">
    <location>
        <begin position="186"/>
        <end position="208"/>
    </location>
</feature>
<evidence type="ECO:0000313" key="9">
    <source>
        <dbReference type="EMBL" id="MFD2758494.1"/>
    </source>
</evidence>
<sequence length="438" mass="48555">MTRNNREATPSVPRSTRRFTIPRPAWWTLETELWALWLLFIGVHAFYGWISSWHPSVPMNDVTGVYRGWVESAIETGSFPGVHEAFVYPVGALGPMLLTQLIGPGASYGLAWMIIVIVLDCIALWWLTLRQRDYATAALHRSAAWWWLAFLALLGPIAIGRIDTLTVPIVLIALLEVRSRVRTSGFWLTIGAWLKVWPAAAFAAAFAVLERRWRLVQGAIVGCVVVLLPVMVFNGTEGLRNAFSFVTGQTGRGLQLESTAASVFLGLKALGNEDYEVEFDYDILTQQIHGPGVDQVGDVLTPLMFVVVLLLLGLAFWWHRRGSGLARLFPALLLALVTSFIVFNKVGSPQFVTWLAPVLVLGLVWDGRRFAPLALIGLVISALTQYIYPWCYWAVVGAYPEGALALFTRNALLVVLLVIAVAYMRPIGGRREGAVKRD</sequence>
<feature type="transmembrane region" description="Helical" evidence="8">
    <location>
        <begin position="325"/>
        <end position="343"/>
    </location>
</feature>
<evidence type="ECO:0000313" key="10">
    <source>
        <dbReference type="Proteomes" id="UP001597492"/>
    </source>
</evidence>
<keyword evidence="6 8" id="KW-0472">Membrane</keyword>
<dbReference type="EMBL" id="JBHUNE010000006">
    <property type="protein sequence ID" value="MFD2758494.1"/>
    <property type="molecule type" value="Genomic_DNA"/>
</dbReference>
<dbReference type="InterPro" id="IPR018584">
    <property type="entry name" value="GT87"/>
</dbReference>
<gene>
    <name evidence="9" type="ORF">ACFSW7_08895</name>
</gene>
<reference evidence="10" key="1">
    <citation type="journal article" date="2019" name="Int. J. Syst. Evol. Microbiol.">
        <title>The Global Catalogue of Microorganisms (GCM) 10K type strain sequencing project: providing services to taxonomists for standard genome sequencing and annotation.</title>
        <authorList>
            <consortium name="The Broad Institute Genomics Platform"/>
            <consortium name="The Broad Institute Genome Sequencing Center for Infectious Disease"/>
            <person name="Wu L."/>
            <person name="Ma J."/>
        </authorList>
    </citation>
    <scope>NUCLEOTIDE SEQUENCE [LARGE SCALE GENOMIC DNA]</scope>
    <source>
        <strain evidence="10">TISTR 1514</strain>
    </source>
</reference>
<evidence type="ECO:0000256" key="4">
    <source>
        <dbReference type="ARBA" id="ARBA00022692"/>
    </source>
</evidence>
<feature type="transmembrane region" description="Helical" evidence="8">
    <location>
        <begin position="215"/>
        <end position="233"/>
    </location>
</feature>
<feature type="transmembrane region" description="Helical" evidence="8">
    <location>
        <begin position="402"/>
        <end position="423"/>
    </location>
</feature>
<evidence type="ECO:0000256" key="1">
    <source>
        <dbReference type="ARBA" id="ARBA00004651"/>
    </source>
</evidence>
<dbReference type="RefSeq" id="WP_019617764.1">
    <property type="nucleotide sequence ID" value="NZ_JBHUNE010000006.1"/>
</dbReference>
<evidence type="ECO:0000256" key="7">
    <source>
        <dbReference type="ARBA" id="ARBA00024033"/>
    </source>
</evidence>